<reference evidence="2 3" key="1">
    <citation type="submission" date="2016-07" db="EMBL/GenBank/DDBJ databases">
        <title>Pervasive Adenine N6-methylation of Active Genes in Fungi.</title>
        <authorList>
            <consortium name="DOE Joint Genome Institute"/>
            <person name="Mondo S.J."/>
            <person name="Dannebaum R.O."/>
            <person name="Kuo R.C."/>
            <person name="Labutti K."/>
            <person name="Haridas S."/>
            <person name="Kuo A."/>
            <person name="Salamov A."/>
            <person name="Ahrendt S.R."/>
            <person name="Lipzen A."/>
            <person name="Sullivan W."/>
            <person name="Andreopoulos W.B."/>
            <person name="Clum A."/>
            <person name="Lindquist E."/>
            <person name="Daum C."/>
            <person name="Ramamoorthy G.K."/>
            <person name="Gryganskyi A."/>
            <person name="Culley D."/>
            <person name="Magnuson J.K."/>
            <person name="James T.Y."/>
            <person name="O'Malley M.A."/>
            <person name="Stajich J.E."/>
            <person name="Spatafora J.W."/>
            <person name="Visel A."/>
            <person name="Grigoriev I.V."/>
        </authorList>
    </citation>
    <scope>NUCLEOTIDE SEQUENCE [LARGE SCALE GENOMIC DNA]</scope>
    <source>
        <strain evidence="2 3">CBS 115471</strain>
    </source>
</reference>
<keyword evidence="1" id="KW-0472">Membrane</keyword>
<dbReference type="SUPFAM" id="SSF53448">
    <property type="entry name" value="Nucleotide-diphospho-sugar transferases"/>
    <property type="match status" value="1"/>
</dbReference>
<comment type="caution">
    <text evidence="2">The sequence shown here is derived from an EMBL/GenBank/DDBJ whole genome shotgun (WGS) entry which is preliminary data.</text>
</comment>
<dbReference type="Gene3D" id="3.90.550.10">
    <property type="entry name" value="Spore Coat Polysaccharide Biosynthesis Protein SpsA, Chain A"/>
    <property type="match status" value="1"/>
</dbReference>
<accession>A0A1Y1ZK69</accession>
<dbReference type="Proteomes" id="UP000193144">
    <property type="component" value="Unassembled WGS sequence"/>
</dbReference>
<dbReference type="InterPro" id="IPR050587">
    <property type="entry name" value="GNT1/Glycosyltrans_8"/>
</dbReference>
<evidence type="ECO:0000313" key="2">
    <source>
        <dbReference type="EMBL" id="ORY10660.1"/>
    </source>
</evidence>
<evidence type="ECO:0000313" key="3">
    <source>
        <dbReference type="Proteomes" id="UP000193144"/>
    </source>
</evidence>
<keyword evidence="1" id="KW-1133">Transmembrane helix</keyword>
<evidence type="ECO:0000256" key="1">
    <source>
        <dbReference type="SAM" id="Phobius"/>
    </source>
</evidence>
<dbReference type="OrthoDB" id="2014201at2759"/>
<organism evidence="2 3">
    <name type="scientific">Clohesyomyces aquaticus</name>
    <dbReference type="NCBI Taxonomy" id="1231657"/>
    <lineage>
        <taxon>Eukaryota</taxon>
        <taxon>Fungi</taxon>
        <taxon>Dikarya</taxon>
        <taxon>Ascomycota</taxon>
        <taxon>Pezizomycotina</taxon>
        <taxon>Dothideomycetes</taxon>
        <taxon>Pleosporomycetidae</taxon>
        <taxon>Pleosporales</taxon>
        <taxon>Lindgomycetaceae</taxon>
        <taxon>Clohesyomyces</taxon>
    </lineage>
</organism>
<feature type="transmembrane region" description="Helical" evidence="1">
    <location>
        <begin position="12"/>
        <end position="32"/>
    </location>
</feature>
<dbReference type="AlphaFoldDB" id="A0A1Y1ZK69"/>
<dbReference type="PANTHER" id="PTHR11183">
    <property type="entry name" value="GLYCOGENIN SUBFAMILY MEMBER"/>
    <property type="match status" value="1"/>
</dbReference>
<protein>
    <submittedName>
        <fullName evidence="2">Nucleotide-diphospho-sugar transferase</fullName>
    </submittedName>
</protein>
<keyword evidence="2" id="KW-0808">Transferase</keyword>
<dbReference type="EMBL" id="MCFA01000070">
    <property type="protein sequence ID" value="ORY10660.1"/>
    <property type="molecule type" value="Genomic_DNA"/>
</dbReference>
<dbReference type="STRING" id="1231657.A0A1Y1ZK69"/>
<keyword evidence="1" id="KW-0812">Transmembrane</keyword>
<gene>
    <name evidence="2" type="ORF">BCR34DRAFT_345334</name>
</gene>
<sequence length="357" mass="41078">MAVLLDIRKVRIAAAAVLAFIFALVFFFNSGLPSTVHTMATGKPAHSWDQSIVHGSSNVTGKYAYVTWLSGTIVGPESEDLDNDKYFVATRILVWQLLHSPKTRSEGIDVVVAVTPSVSDSRRERLRKDGAIVRSVEFLHTPNDGWLKPERDTWTDIMTKLRVWEMVEYEKMLMLDGDMILNGPLDGTFKDAGAHIMTTRTKAGLRKDDEPDLPASYLMGSIGETKNPEHSFPPKQPEDLERPDYFCAGWFMLSPNLELFNYYKALLDLEGRFDARYMEQSLLNYAHRRDGPMPWKDMDYKWNVRHVNEHDVEKGLVSMHEKWWEMPWSGSVKLHDKMIQARWEMEGWYMARDNQGA</sequence>
<name>A0A1Y1ZK69_9PLEO</name>
<dbReference type="GO" id="GO:0016740">
    <property type="term" value="F:transferase activity"/>
    <property type="evidence" value="ECO:0007669"/>
    <property type="project" value="UniProtKB-KW"/>
</dbReference>
<keyword evidence="3" id="KW-1185">Reference proteome</keyword>
<dbReference type="InterPro" id="IPR029044">
    <property type="entry name" value="Nucleotide-diphossugar_trans"/>
</dbReference>
<proteinExistence type="predicted"/>